<evidence type="ECO:0000313" key="5">
    <source>
        <dbReference type="Proteomes" id="UP000193144"/>
    </source>
</evidence>
<keyword evidence="2" id="KW-0472">Membrane</keyword>
<keyword evidence="5" id="KW-1185">Reference proteome</keyword>
<evidence type="ECO:0000256" key="2">
    <source>
        <dbReference type="SAM" id="Phobius"/>
    </source>
</evidence>
<feature type="compositionally biased region" description="Polar residues" evidence="1">
    <location>
        <begin position="182"/>
        <end position="222"/>
    </location>
</feature>
<evidence type="ECO:0008006" key="6">
    <source>
        <dbReference type="Google" id="ProtNLM"/>
    </source>
</evidence>
<accession>A0A1Y1YFC5</accession>
<gene>
    <name evidence="4" type="ORF">BCR34DRAFT_607540</name>
</gene>
<keyword evidence="2" id="KW-0812">Transmembrane</keyword>
<organism evidence="4 5">
    <name type="scientific">Clohesyomyces aquaticus</name>
    <dbReference type="NCBI Taxonomy" id="1231657"/>
    <lineage>
        <taxon>Eukaryota</taxon>
        <taxon>Fungi</taxon>
        <taxon>Dikarya</taxon>
        <taxon>Ascomycota</taxon>
        <taxon>Pezizomycotina</taxon>
        <taxon>Dothideomycetes</taxon>
        <taxon>Pleosporomycetidae</taxon>
        <taxon>Pleosporales</taxon>
        <taxon>Lindgomycetaceae</taxon>
        <taxon>Clohesyomyces</taxon>
    </lineage>
</organism>
<dbReference type="AlphaFoldDB" id="A0A1Y1YFC5"/>
<feature type="compositionally biased region" description="Low complexity" evidence="1">
    <location>
        <begin position="265"/>
        <end position="275"/>
    </location>
</feature>
<keyword evidence="3" id="KW-0732">Signal</keyword>
<evidence type="ECO:0000256" key="3">
    <source>
        <dbReference type="SAM" id="SignalP"/>
    </source>
</evidence>
<dbReference type="Proteomes" id="UP000193144">
    <property type="component" value="Unassembled WGS sequence"/>
</dbReference>
<proteinExistence type="predicted"/>
<name>A0A1Y1YFC5_9PLEO</name>
<feature type="compositionally biased region" description="Polar residues" evidence="1">
    <location>
        <begin position="276"/>
        <end position="286"/>
    </location>
</feature>
<evidence type="ECO:0000313" key="4">
    <source>
        <dbReference type="EMBL" id="ORX96712.1"/>
    </source>
</evidence>
<feature type="transmembrane region" description="Helical" evidence="2">
    <location>
        <begin position="228"/>
        <end position="248"/>
    </location>
</feature>
<feature type="region of interest" description="Disordered" evidence="1">
    <location>
        <begin position="173"/>
        <end position="222"/>
    </location>
</feature>
<reference evidence="4 5" key="1">
    <citation type="submission" date="2016-07" db="EMBL/GenBank/DDBJ databases">
        <title>Pervasive Adenine N6-methylation of Active Genes in Fungi.</title>
        <authorList>
            <consortium name="DOE Joint Genome Institute"/>
            <person name="Mondo S.J."/>
            <person name="Dannebaum R.O."/>
            <person name="Kuo R.C."/>
            <person name="Labutti K."/>
            <person name="Haridas S."/>
            <person name="Kuo A."/>
            <person name="Salamov A."/>
            <person name="Ahrendt S.R."/>
            <person name="Lipzen A."/>
            <person name="Sullivan W."/>
            <person name="Andreopoulos W.B."/>
            <person name="Clum A."/>
            <person name="Lindquist E."/>
            <person name="Daum C."/>
            <person name="Ramamoorthy G.K."/>
            <person name="Gryganskyi A."/>
            <person name="Culley D."/>
            <person name="Magnuson J.K."/>
            <person name="James T.Y."/>
            <person name="O'Malley M.A."/>
            <person name="Stajich J.E."/>
            <person name="Spatafora J.W."/>
            <person name="Visel A."/>
            <person name="Grigoriev I.V."/>
        </authorList>
    </citation>
    <scope>NUCLEOTIDE SEQUENCE [LARGE SCALE GENOMIC DNA]</scope>
    <source>
        <strain evidence="4 5">CBS 115471</strain>
    </source>
</reference>
<feature type="signal peptide" evidence="3">
    <location>
        <begin position="1"/>
        <end position="20"/>
    </location>
</feature>
<keyword evidence="2" id="KW-1133">Transmembrane helix</keyword>
<protein>
    <recommendedName>
        <fullName evidence="6">Mid2 domain-containing protein</fullName>
    </recommendedName>
</protein>
<feature type="region of interest" description="Disordered" evidence="1">
    <location>
        <begin position="265"/>
        <end position="306"/>
    </location>
</feature>
<feature type="chain" id="PRO_5012779173" description="Mid2 domain-containing protein" evidence="3">
    <location>
        <begin position="21"/>
        <end position="306"/>
    </location>
</feature>
<sequence length="306" mass="32475">MAAVRKLCTLFFVMVPLTHGTALPSSPIITPAPELAERQDPSARTDFVGYRPLDGGIWTPIYCGQDATFSEWVSWGRCCPIASPNACAFVTSCNEKTIFGVQGASSTCEDIVRSVIVYDDLSDPNPVTIYACINWNGSVYRETISIASSATEQQPTNVPSRTSVAITTESSLNASPGFLTSPPATSNTNPSTISRAGFSGTSSTVTQSRPGNPQNAAPASGLSQSDKIALGTGISIPLAAIIVAIVIWRYPRRVKVASSSATLPAQNPQASAQPQTHWQQPPSLNHPQIPPAPWNEGTAGQQGWYR</sequence>
<comment type="caution">
    <text evidence="4">The sequence shown here is derived from an EMBL/GenBank/DDBJ whole genome shotgun (WGS) entry which is preliminary data.</text>
</comment>
<dbReference type="EMBL" id="MCFA01000249">
    <property type="protein sequence ID" value="ORX96712.1"/>
    <property type="molecule type" value="Genomic_DNA"/>
</dbReference>
<evidence type="ECO:0000256" key="1">
    <source>
        <dbReference type="SAM" id="MobiDB-lite"/>
    </source>
</evidence>